<dbReference type="KEGG" id="mmyr:MXMO3_00849"/>
<dbReference type="PANTHER" id="PTHR35802:SF1">
    <property type="entry name" value="PROTEASE SYNTHASE AND SPORULATION PROTEIN PAI 2"/>
    <property type="match status" value="1"/>
</dbReference>
<organism evidence="1 2">
    <name type="scientific">Maritalea myrionectae</name>
    <dbReference type="NCBI Taxonomy" id="454601"/>
    <lineage>
        <taxon>Bacteria</taxon>
        <taxon>Pseudomonadati</taxon>
        <taxon>Pseudomonadota</taxon>
        <taxon>Alphaproteobacteria</taxon>
        <taxon>Hyphomicrobiales</taxon>
        <taxon>Devosiaceae</taxon>
        <taxon>Maritalea</taxon>
    </lineage>
</organism>
<evidence type="ECO:0000313" key="1">
    <source>
        <dbReference type="EMBL" id="AVX03381.1"/>
    </source>
</evidence>
<dbReference type="SUPFAM" id="SSF50475">
    <property type="entry name" value="FMN-binding split barrel"/>
    <property type="match status" value="1"/>
</dbReference>
<dbReference type="PANTHER" id="PTHR35802">
    <property type="entry name" value="PROTEASE SYNTHASE AND SPORULATION PROTEIN PAI 2"/>
    <property type="match status" value="1"/>
</dbReference>
<evidence type="ECO:0000313" key="2">
    <source>
        <dbReference type="Proteomes" id="UP000258927"/>
    </source>
</evidence>
<dbReference type="InterPro" id="IPR007396">
    <property type="entry name" value="TR_PAI2-type"/>
</dbReference>
<dbReference type="AlphaFoldDB" id="A0A2R4MBH0"/>
<dbReference type="Gene3D" id="2.30.110.10">
    <property type="entry name" value="Electron Transport, Fmn-binding Protein, Chain A"/>
    <property type="match status" value="1"/>
</dbReference>
<protein>
    <recommendedName>
        <fullName evidence="3">Protease synthase and sporulation protein PAI</fullName>
    </recommendedName>
</protein>
<dbReference type="Proteomes" id="UP000258927">
    <property type="component" value="Chromosome"/>
</dbReference>
<dbReference type="InterPro" id="IPR012349">
    <property type="entry name" value="Split_barrel_FMN-bd"/>
</dbReference>
<accession>A0A2R4MBH0</accession>
<reference evidence="1 2" key="1">
    <citation type="submission" date="2017-05" db="EMBL/GenBank/DDBJ databases">
        <title>Genome Analysis of Maritalea myrionectae HL2708#5.</title>
        <authorList>
            <consortium name="Cotde Inc.-PKNU"/>
            <person name="Jang D."/>
            <person name="Oh H.-M."/>
        </authorList>
    </citation>
    <scope>NUCLEOTIDE SEQUENCE [LARGE SCALE GENOMIC DNA]</scope>
    <source>
        <strain evidence="1 2">HL2708#5</strain>
    </source>
</reference>
<dbReference type="RefSeq" id="WP_117395041.1">
    <property type="nucleotide sequence ID" value="NZ_CP021330.1"/>
</dbReference>
<evidence type="ECO:0008006" key="3">
    <source>
        <dbReference type="Google" id="ProtNLM"/>
    </source>
</evidence>
<keyword evidence="2" id="KW-1185">Reference proteome</keyword>
<sequence>MYQPPAFKEDRPEVLQQLVQRHPLAMLACNGEGVPIVNHVPMIWKTQNGAPVLLAHLARANDLIKRMDDGQEALAIFQGPTHYITPNWYPGKKEHGKEVPTYNYMVAHLRGTLQFHEDADWLLSQLNGLTDQMEAGRDAPWSVDDAPDEFTTRQLKGIYGVELRITDMVGKWKVSQNRAAADQQGVVAGLRGEGNDEALHMADLISSKQ</sequence>
<proteinExistence type="predicted"/>
<dbReference type="EMBL" id="CP021330">
    <property type="protein sequence ID" value="AVX03381.1"/>
    <property type="molecule type" value="Genomic_DNA"/>
</dbReference>
<dbReference type="Pfam" id="PF04299">
    <property type="entry name" value="FMN_bind_2"/>
    <property type="match status" value="1"/>
</dbReference>
<name>A0A2R4MBH0_9HYPH</name>
<dbReference type="PIRSF" id="PIRSF010372">
    <property type="entry name" value="PaiB"/>
    <property type="match status" value="1"/>
</dbReference>
<gene>
    <name evidence="1" type="ORF">MXMO3_00849</name>
</gene>
<dbReference type="STRING" id="1122213.GCA_000423365_01949"/>